<sequence>MTPEAKHIVSELRSEFYSLFAAAMNMPVIISGTSYSSNSPIASWMDDRQRLNYVNIYAYIAPDEFIPLRPFILRLAINKSALQVMMVKKGQESRGLNLLWDFELTVLPREILDFLPWVVNLVEAHGKGSPLLLQSPPHPFELKVPAVGLCNDAWTEKAWLLTQRCGSCECPSVQAPGDETRPTLL</sequence>
<reference evidence="1 2" key="1">
    <citation type="submission" date="2012-06" db="EMBL/GenBank/DDBJ databases">
        <title>Finished chromosome of genome of Cylindrospermum stagnale PCC 7417.</title>
        <authorList>
            <consortium name="US DOE Joint Genome Institute"/>
            <person name="Gugger M."/>
            <person name="Coursin T."/>
            <person name="Rippka R."/>
            <person name="Tandeau De Marsac N."/>
            <person name="Huntemann M."/>
            <person name="Wei C.-L."/>
            <person name="Han J."/>
            <person name="Detter J.C."/>
            <person name="Han C."/>
            <person name="Tapia R."/>
            <person name="Chen A."/>
            <person name="Kyrpides N."/>
            <person name="Mavromatis K."/>
            <person name="Markowitz V."/>
            <person name="Szeto E."/>
            <person name="Ivanova N."/>
            <person name="Pagani I."/>
            <person name="Pati A."/>
            <person name="Goodwin L."/>
            <person name="Nordberg H.P."/>
            <person name="Cantor M.N."/>
            <person name="Hua S.X."/>
            <person name="Woyke T."/>
            <person name="Kerfeld C.A."/>
        </authorList>
    </citation>
    <scope>NUCLEOTIDE SEQUENCE [LARGE SCALE GENOMIC DNA]</scope>
    <source>
        <strain evidence="1 2">PCC 7417</strain>
    </source>
</reference>
<gene>
    <name evidence="1" type="ORF">Cylst_0583</name>
</gene>
<dbReference type="eggNOG" id="ENOG5032NKH">
    <property type="taxonomic scope" value="Bacteria"/>
</dbReference>
<protein>
    <submittedName>
        <fullName evidence="1">Uncharacterized protein</fullName>
    </submittedName>
</protein>
<organism evidence="1 2">
    <name type="scientific">Cylindrospermum stagnale PCC 7417</name>
    <dbReference type="NCBI Taxonomy" id="56107"/>
    <lineage>
        <taxon>Bacteria</taxon>
        <taxon>Bacillati</taxon>
        <taxon>Cyanobacteriota</taxon>
        <taxon>Cyanophyceae</taxon>
        <taxon>Nostocales</taxon>
        <taxon>Nostocaceae</taxon>
        <taxon>Cylindrospermum</taxon>
    </lineage>
</organism>
<evidence type="ECO:0000313" key="2">
    <source>
        <dbReference type="Proteomes" id="UP000010475"/>
    </source>
</evidence>
<dbReference type="RefSeq" id="WP_015206173.1">
    <property type="nucleotide sequence ID" value="NC_019757.1"/>
</dbReference>
<dbReference type="EMBL" id="CP003642">
    <property type="protein sequence ID" value="AFZ22916.1"/>
    <property type="molecule type" value="Genomic_DNA"/>
</dbReference>
<name>K9WT10_9NOST</name>
<dbReference type="HOGENOM" id="CLU_1591533_0_0_3"/>
<keyword evidence="2" id="KW-1185">Reference proteome</keyword>
<dbReference type="Proteomes" id="UP000010475">
    <property type="component" value="Chromosome"/>
</dbReference>
<dbReference type="KEGG" id="csg:Cylst_0583"/>
<proteinExistence type="predicted"/>
<accession>K9WT10</accession>
<dbReference type="AlphaFoldDB" id="K9WT10"/>
<evidence type="ECO:0000313" key="1">
    <source>
        <dbReference type="EMBL" id="AFZ22916.1"/>
    </source>
</evidence>